<accession>A0A9W6Y575</accession>
<dbReference type="Gene3D" id="3.30.70.270">
    <property type="match status" value="1"/>
</dbReference>
<dbReference type="AlphaFoldDB" id="A0A9W6Y575"/>
<dbReference type="Gene3D" id="3.10.10.10">
    <property type="entry name" value="HIV Type 1 Reverse Transcriptase, subunit A, domain 1"/>
    <property type="match status" value="1"/>
</dbReference>
<evidence type="ECO:0000313" key="2">
    <source>
        <dbReference type="EMBL" id="GMF56130.1"/>
    </source>
</evidence>
<dbReference type="InterPro" id="IPR051320">
    <property type="entry name" value="Viral_Replic_Matur_Polypro"/>
</dbReference>
<dbReference type="CDD" id="cd01647">
    <property type="entry name" value="RT_LTR"/>
    <property type="match status" value="1"/>
</dbReference>
<sequence>MRLKPDARPVKAMLRRYPPLYEAFLEDHVQQLLETGLVKMNSDSRWASAPRVVPKKSTELRMTADQRAAKALTDPLVWPMPDLESDLSKVEGSKFYFDADVLRCFYQLPLHSMSQEIFTTISKLGMVTPTRVPMGTSDSVAFCQQTMEPIVGPLLYKKVLVRLDDVLGFAKSPERLLDVLEAFLQRCEQFGLKLHPRKCHFFMRKASWCGKVISADGVAHSPEHVQGLVKMASPWTAAGDLQQFLCAVGWMR</sequence>
<gene>
    <name evidence="2" type="ORF">Pfra01_002377000</name>
</gene>
<organism evidence="2 3">
    <name type="scientific">Phytophthora fragariaefolia</name>
    <dbReference type="NCBI Taxonomy" id="1490495"/>
    <lineage>
        <taxon>Eukaryota</taxon>
        <taxon>Sar</taxon>
        <taxon>Stramenopiles</taxon>
        <taxon>Oomycota</taxon>
        <taxon>Peronosporomycetes</taxon>
        <taxon>Peronosporales</taxon>
        <taxon>Peronosporaceae</taxon>
        <taxon>Phytophthora</taxon>
    </lineage>
</organism>
<dbReference type="InterPro" id="IPR043502">
    <property type="entry name" value="DNA/RNA_pol_sf"/>
</dbReference>
<dbReference type="InterPro" id="IPR000477">
    <property type="entry name" value="RT_dom"/>
</dbReference>
<dbReference type="PANTHER" id="PTHR33064">
    <property type="entry name" value="POL PROTEIN"/>
    <property type="match status" value="1"/>
</dbReference>
<evidence type="ECO:0000313" key="3">
    <source>
        <dbReference type="Proteomes" id="UP001165121"/>
    </source>
</evidence>
<dbReference type="Proteomes" id="UP001165121">
    <property type="component" value="Unassembled WGS sequence"/>
</dbReference>
<dbReference type="Pfam" id="PF00078">
    <property type="entry name" value="RVT_1"/>
    <property type="match status" value="1"/>
</dbReference>
<comment type="caution">
    <text evidence="2">The sequence shown here is derived from an EMBL/GenBank/DDBJ whole genome shotgun (WGS) entry which is preliminary data.</text>
</comment>
<dbReference type="EMBL" id="BSXT01003913">
    <property type="protein sequence ID" value="GMF56130.1"/>
    <property type="molecule type" value="Genomic_DNA"/>
</dbReference>
<evidence type="ECO:0000259" key="1">
    <source>
        <dbReference type="PROSITE" id="PS50878"/>
    </source>
</evidence>
<proteinExistence type="predicted"/>
<dbReference type="PANTHER" id="PTHR33064:SF37">
    <property type="entry name" value="RIBONUCLEASE H"/>
    <property type="match status" value="1"/>
</dbReference>
<reference evidence="2" key="1">
    <citation type="submission" date="2023-04" db="EMBL/GenBank/DDBJ databases">
        <title>Phytophthora fragariaefolia NBRC 109709.</title>
        <authorList>
            <person name="Ichikawa N."/>
            <person name="Sato H."/>
            <person name="Tonouchi N."/>
        </authorList>
    </citation>
    <scope>NUCLEOTIDE SEQUENCE</scope>
    <source>
        <strain evidence="2">NBRC 109709</strain>
    </source>
</reference>
<protein>
    <submittedName>
        <fullName evidence="2">Unnamed protein product</fullName>
    </submittedName>
</protein>
<dbReference type="OrthoDB" id="104327at2759"/>
<feature type="domain" description="Reverse transcriptase" evidence="1">
    <location>
        <begin position="34"/>
        <end position="213"/>
    </location>
</feature>
<keyword evidence="3" id="KW-1185">Reference proteome</keyword>
<dbReference type="InterPro" id="IPR043128">
    <property type="entry name" value="Rev_trsase/Diguanyl_cyclase"/>
</dbReference>
<dbReference type="SUPFAM" id="SSF56672">
    <property type="entry name" value="DNA/RNA polymerases"/>
    <property type="match status" value="1"/>
</dbReference>
<name>A0A9W6Y575_9STRA</name>
<dbReference type="PROSITE" id="PS50878">
    <property type="entry name" value="RT_POL"/>
    <property type="match status" value="1"/>
</dbReference>